<dbReference type="FunFam" id="3.40.50.300:FF:000292">
    <property type="entry name" value="ATP-dependent dethiobiotin synthetase BioD"/>
    <property type="match status" value="1"/>
</dbReference>
<keyword evidence="1 8" id="KW-0963">Cytoplasm</keyword>
<dbReference type="GO" id="GO:0005524">
    <property type="term" value="F:ATP binding"/>
    <property type="evidence" value="ECO:0007669"/>
    <property type="project" value="UniProtKB-UniRule"/>
</dbReference>
<dbReference type="CDD" id="cd03109">
    <property type="entry name" value="DTBS"/>
    <property type="match status" value="1"/>
</dbReference>
<keyword evidence="2 8" id="KW-0436">Ligase</keyword>
<dbReference type="HAMAP" id="MF_00336">
    <property type="entry name" value="BioD"/>
    <property type="match status" value="1"/>
</dbReference>
<comment type="caution">
    <text evidence="8">Lacks conserved residue(s) required for the propagation of feature annotation.</text>
</comment>
<dbReference type="GO" id="GO:0042803">
    <property type="term" value="F:protein homodimerization activity"/>
    <property type="evidence" value="ECO:0007669"/>
    <property type="project" value="UniProtKB-ARBA"/>
</dbReference>
<evidence type="ECO:0000256" key="5">
    <source>
        <dbReference type="ARBA" id="ARBA00022756"/>
    </source>
</evidence>
<comment type="cofactor">
    <cofactor evidence="8">
        <name>Mg(2+)</name>
        <dbReference type="ChEBI" id="CHEBI:18420"/>
    </cofactor>
</comment>
<dbReference type="AlphaFoldDB" id="A0A0W0XFW9"/>
<feature type="binding site" evidence="8">
    <location>
        <position position="114"/>
    </location>
    <ligand>
        <name>Mg(2+)</name>
        <dbReference type="ChEBI" id="CHEBI:18420"/>
    </ligand>
</feature>
<keyword evidence="7 8" id="KW-0460">Magnesium</keyword>
<evidence type="ECO:0000313" key="9">
    <source>
        <dbReference type="EMBL" id="KTD43463.1"/>
    </source>
</evidence>
<dbReference type="Pfam" id="PF13500">
    <property type="entry name" value="AAA_26"/>
    <property type="match status" value="1"/>
</dbReference>
<dbReference type="GO" id="GO:0009102">
    <property type="term" value="P:biotin biosynthetic process"/>
    <property type="evidence" value="ECO:0007669"/>
    <property type="project" value="UniProtKB-UniRule"/>
</dbReference>
<comment type="similarity">
    <text evidence="8">Belongs to the dethiobiotin synthetase family.</text>
</comment>
<accession>A0A0W0XFW9</accession>
<dbReference type="Gene3D" id="3.40.50.300">
    <property type="entry name" value="P-loop containing nucleotide triphosphate hydrolases"/>
    <property type="match status" value="1"/>
</dbReference>
<organism evidence="9 10">
    <name type="scientific">Legionella oakridgensis</name>
    <dbReference type="NCBI Taxonomy" id="29423"/>
    <lineage>
        <taxon>Bacteria</taxon>
        <taxon>Pseudomonadati</taxon>
        <taxon>Pseudomonadota</taxon>
        <taxon>Gammaproteobacteria</taxon>
        <taxon>Legionellales</taxon>
        <taxon>Legionellaceae</taxon>
        <taxon>Legionella</taxon>
    </lineage>
</organism>
<feature type="active site" evidence="8">
    <location>
        <position position="37"/>
    </location>
</feature>
<dbReference type="UniPathway" id="UPA00078">
    <property type="reaction ID" value="UER00161"/>
</dbReference>
<evidence type="ECO:0000256" key="3">
    <source>
        <dbReference type="ARBA" id="ARBA00022723"/>
    </source>
</evidence>
<evidence type="ECO:0000313" key="10">
    <source>
        <dbReference type="Proteomes" id="UP000054858"/>
    </source>
</evidence>
<sequence length="217" mass="24549">MKRYFITGTDTNCGKTYITCQLLHHFQQHCYNAMAVKPVASGCWQEGNERLCEDLLLLQQYNQISEQEICPWRLSLAVSPHLAAMHEQRYLSAQEITDFCYRAGCEDTDYLFIEGAGGLMVPLNNHETWIDFLMLSQIPVILVVGMRLGCLNHALLTESVLKMHNVACAGWIANCLDKDMLMLEDNIETLSQRLHSPLLATVSYGGNLLSHHSFKAL</sequence>
<dbReference type="PANTHER" id="PTHR43210:SF5">
    <property type="entry name" value="DETHIOBIOTIN SYNTHETASE"/>
    <property type="match status" value="1"/>
</dbReference>
<feature type="binding site" evidence="8">
    <location>
        <position position="16"/>
    </location>
    <ligand>
        <name>Mg(2+)</name>
        <dbReference type="ChEBI" id="CHEBI:18420"/>
    </ligand>
</feature>
<feature type="binding site" evidence="8">
    <location>
        <position position="41"/>
    </location>
    <ligand>
        <name>substrate</name>
    </ligand>
</feature>
<name>A0A0W0XFW9_9GAMM</name>
<feature type="binding site" evidence="8">
    <location>
        <position position="54"/>
    </location>
    <ligand>
        <name>ATP</name>
        <dbReference type="ChEBI" id="CHEBI:30616"/>
    </ligand>
</feature>
<evidence type="ECO:0000256" key="2">
    <source>
        <dbReference type="ARBA" id="ARBA00022598"/>
    </source>
</evidence>
<gene>
    <name evidence="8 9" type="primary">bioD</name>
    <name evidence="9" type="ORF">Loak_0638</name>
</gene>
<dbReference type="SUPFAM" id="SSF52540">
    <property type="entry name" value="P-loop containing nucleoside triphosphate hydrolases"/>
    <property type="match status" value="1"/>
</dbReference>
<feature type="binding site" evidence="8">
    <location>
        <begin position="114"/>
        <end position="117"/>
    </location>
    <ligand>
        <name>ATP</name>
        <dbReference type="ChEBI" id="CHEBI:30616"/>
    </ligand>
</feature>
<dbReference type="PATRIC" id="fig|29423.5.peg.665"/>
<evidence type="ECO:0000256" key="7">
    <source>
        <dbReference type="ARBA" id="ARBA00022842"/>
    </source>
</evidence>
<dbReference type="RefSeq" id="WP_025385926.1">
    <property type="nucleotide sequence ID" value="NZ_LCUA01000005.1"/>
</dbReference>
<keyword evidence="3 8" id="KW-0479">Metal-binding</keyword>
<dbReference type="NCBIfam" id="TIGR00347">
    <property type="entry name" value="bioD"/>
    <property type="match status" value="1"/>
</dbReference>
<keyword evidence="5 8" id="KW-0093">Biotin biosynthesis</keyword>
<evidence type="ECO:0000256" key="4">
    <source>
        <dbReference type="ARBA" id="ARBA00022741"/>
    </source>
</evidence>
<dbReference type="GO" id="GO:0004141">
    <property type="term" value="F:dethiobiotin synthase activity"/>
    <property type="evidence" value="ECO:0007669"/>
    <property type="project" value="UniProtKB-UniRule"/>
</dbReference>
<comment type="function">
    <text evidence="8">Catalyzes a mechanistically unusual reaction, the ATP-dependent insertion of CO2 between the N7 and N8 nitrogen atoms of 7,8-diaminopelargonic acid (DAPA, also called 7,8-diammoniononanoate) to form a ureido ring.</text>
</comment>
<dbReference type="InterPro" id="IPR027417">
    <property type="entry name" value="P-loop_NTPase"/>
</dbReference>
<protein>
    <recommendedName>
        <fullName evidence="8">ATP-dependent dethiobiotin synthetase BioD</fullName>
        <ecNumber evidence="8">6.3.3.3</ecNumber>
    </recommendedName>
    <alternativeName>
        <fullName evidence="8">DTB synthetase</fullName>
        <shortName evidence="8">DTBS</shortName>
    </alternativeName>
    <alternativeName>
        <fullName evidence="8">Dethiobiotin synthase</fullName>
    </alternativeName>
</protein>
<dbReference type="Proteomes" id="UP000054858">
    <property type="component" value="Unassembled WGS sequence"/>
</dbReference>
<dbReference type="EC" id="6.3.3.3" evidence="8"/>
<comment type="catalytic activity">
    <reaction evidence="8">
        <text>(7R,8S)-7,8-diammoniononanoate + CO2 + ATP = (4R,5S)-dethiobiotin + ADP + phosphate + 3 H(+)</text>
        <dbReference type="Rhea" id="RHEA:15805"/>
        <dbReference type="ChEBI" id="CHEBI:15378"/>
        <dbReference type="ChEBI" id="CHEBI:16526"/>
        <dbReference type="ChEBI" id="CHEBI:30616"/>
        <dbReference type="ChEBI" id="CHEBI:43474"/>
        <dbReference type="ChEBI" id="CHEBI:149469"/>
        <dbReference type="ChEBI" id="CHEBI:149473"/>
        <dbReference type="ChEBI" id="CHEBI:456216"/>
        <dbReference type="EC" id="6.3.3.3"/>
    </reaction>
</comment>
<keyword evidence="4 8" id="KW-0547">Nucleotide-binding</keyword>
<dbReference type="GO" id="GO:0005829">
    <property type="term" value="C:cytosol"/>
    <property type="evidence" value="ECO:0007669"/>
    <property type="project" value="TreeGrafter"/>
</dbReference>
<evidence type="ECO:0000256" key="1">
    <source>
        <dbReference type="ARBA" id="ARBA00022490"/>
    </source>
</evidence>
<comment type="subunit">
    <text evidence="8">Homodimer.</text>
</comment>
<comment type="subcellular location">
    <subcellularLocation>
        <location evidence="8">Cytoplasm</location>
    </subcellularLocation>
</comment>
<proteinExistence type="inferred from homology"/>
<feature type="binding site" evidence="8">
    <location>
        <begin position="174"/>
        <end position="175"/>
    </location>
    <ligand>
        <name>ATP</name>
        <dbReference type="ChEBI" id="CHEBI:30616"/>
    </ligand>
</feature>
<evidence type="ECO:0000256" key="8">
    <source>
        <dbReference type="HAMAP-Rule" id="MF_00336"/>
    </source>
</evidence>
<dbReference type="EMBL" id="LNYP01000008">
    <property type="protein sequence ID" value="KTD43463.1"/>
    <property type="molecule type" value="Genomic_DNA"/>
</dbReference>
<evidence type="ECO:0000256" key="6">
    <source>
        <dbReference type="ARBA" id="ARBA00022840"/>
    </source>
</evidence>
<feature type="binding site" evidence="8">
    <location>
        <begin position="12"/>
        <end position="17"/>
    </location>
    <ligand>
        <name>ATP</name>
        <dbReference type="ChEBI" id="CHEBI:30616"/>
    </ligand>
</feature>
<dbReference type="PANTHER" id="PTHR43210">
    <property type="entry name" value="DETHIOBIOTIN SYNTHETASE"/>
    <property type="match status" value="1"/>
</dbReference>
<dbReference type="GO" id="GO:0000287">
    <property type="term" value="F:magnesium ion binding"/>
    <property type="evidence" value="ECO:0007669"/>
    <property type="project" value="UniProtKB-UniRule"/>
</dbReference>
<reference evidence="9 10" key="1">
    <citation type="submission" date="2015-11" db="EMBL/GenBank/DDBJ databases">
        <title>Genomic analysis of 38 Legionella species identifies large and diverse effector repertoires.</title>
        <authorList>
            <person name="Burstein D."/>
            <person name="Amaro F."/>
            <person name="Zusman T."/>
            <person name="Lifshitz Z."/>
            <person name="Cohen O."/>
            <person name="Gilbert J.A."/>
            <person name="Pupko T."/>
            <person name="Shuman H.A."/>
            <person name="Segal G."/>
        </authorList>
    </citation>
    <scope>NUCLEOTIDE SEQUENCE [LARGE SCALE GENOMIC DNA]</scope>
    <source>
        <strain evidence="9 10">Oak Ridge-10</strain>
    </source>
</reference>
<comment type="caution">
    <text evidence="9">The sequence shown here is derived from an EMBL/GenBank/DDBJ whole genome shotgun (WGS) entry which is preliminary data.</text>
</comment>
<dbReference type="PIRSF" id="PIRSF006755">
    <property type="entry name" value="DTB_synth"/>
    <property type="match status" value="1"/>
</dbReference>
<dbReference type="InterPro" id="IPR004472">
    <property type="entry name" value="DTB_synth_BioD"/>
</dbReference>
<comment type="pathway">
    <text evidence="8">Cofactor biosynthesis; biotin biosynthesis; biotin from 7,8-diaminononanoate: step 1/2.</text>
</comment>
<keyword evidence="6 8" id="KW-0067">ATP-binding</keyword>
<feature type="binding site" evidence="8">
    <location>
        <position position="54"/>
    </location>
    <ligand>
        <name>Mg(2+)</name>
        <dbReference type="ChEBI" id="CHEBI:18420"/>
    </ligand>
</feature>